<dbReference type="FunFam" id="1.10.10.10:FF:000214">
    <property type="entry name" value="Methylated-DNA--protein-cysteine methyltransferase"/>
    <property type="match status" value="1"/>
</dbReference>
<evidence type="ECO:0000259" key="11">
    <source>
        <dbReference type="Pfam" id="PF02870"/>
    </source>
</evidence>
<dbReference type="AlphaFoldDB" id="A0A495DJC7"/>
<dbReference type="GO" id="GO:0003908">
    <property type="term" value="F:methylated-DNA-[protein]-cysteine S-methyltransferase activity"/>
    <property type="evidence" value="ECO:0007669"/>
    <property type="project" value="UniProtKB-UniRule"/>
</dbReference>
<dbReference type="Gene3D" id="1.10.10.10">
    <property type="entry name" value="Winged helix-like DNA-binding domain superfamily/Winged helix DNA-binding domain"/>
    <property type="match status" value="1"/>
</dbReference>
<dbReference type="InterPro" id="IPR036631">
    <property type="entry name" value="MGMT_N_sf"/>
</dbReference>
<gene>
    <name evidence="12" type="ORF">C7435_0663</name>
</gene>
<evidence type="ECO:0000313" key="12">
    <source>
        <dbReference type="EMBL" id="RKR02724.1"/>
    </source>
</evidence>
<accession>A0A495DJC7</accession>
<dbReference type="InterPro" id="IPR014048">
    <property type="entry name" value="MethylDNA_cys_MeTrfase_DNA-bd"/>
</dbReference>
<dbReference type="PANTHER" id="PTHR10815:SF5">
    <property type="entry name" value="METHYLATED-DNA--PROTEIN-CYSTEINE METHYLTRANSFERASE"/>
    <property type="match status" value="1"/>
</dbReference>
<keyword evidence="7 9" id="KW-0234">DNA repair</keyword>
<dbReference type="GO" id="GO:0032259">
    <property type="term" value="P:methylation"/>
    <property type="evidence" value="ECO:0007669"/>
    <property type="project" value="UniProtKB-KW"/>
</dbReference>
<dbReference type="GO" id="GO:0006307">
    <property type="term" value="P:DNA alkylation repair"/>
    <property type="evidence" value="ECO:0007669"/>
    <property type="project" value="UniProtKB-UniRule"/>
</dbReference>
<protein>
    <recommendedName>
        <fullName evidence="9">Methylated-DNA--protein-cysteine methyltransferase</fullName>
        <ecNumber evidence="9">2.1.1.63</ecNumber>
    </recommendedName>
    <alternativeName>
        <fullName evidence="9">6-O-methylguanine-DNA methyltransferase</fullName>
        <shortName evidence="9">MGMT</shortName>
    </alternativeName>
    <alternativeName>
        <fullName evidence="9">O-6-methylguanine-DNA-alkyltransferase</fullName>
    </alternativeName>
</protein>
<keyword evidence="5 9" id="KW-0808">Transferase</keyword>
<dbReference type="Gene3D" id="3.30.160.70">
    <property type="entry name" value="Methylated DNA-protein cysteine methyltransferase domain"/>
    <property type="match status" value="1"/>
</dbReference>
<evidence type="ECO:0000256" key="4">
    <source>
        <dbReference type="ARBA" id="ARBA00022603"/>
    </source>
</evidence>
<dbReference type="SUPFAM" id="SSF46767">
    <property type="entry name" value="Methylated DNA-protein cysteine methyltransferase, C-terminal domain"/>
    <property type="match status" value="1"/>
</dbReference>
<dbReference type="PANTHER" id="PTHR10815">
    <property type="entry name" value="METHYLATED-DNA--PROTEIN-CYSTEINE METHYLTRANSFERASE"/>
    <property type="match status" value="1"/>
</dbReference>
<dbReference type="Proteomes" id="UP000273675">
    <property type="component" value="Unassembled WGS sequence"/>
</dbReference>
<evidence type="ECO:0000313" key="13">
    <source>
        <dbReference type="Proteomes" id="UP000273675"/>
    </source>
</evidence>
<dbReference type="InterPro" id="IPR036388">
    <property type="entry name" value="WH-like_DNA-bd_sf"/>
</dbReference>
<evidence type="ECO:0000256" key="1">
    <source>
        <dbReference type="ARBA" id="ARBA00001286"/>
    </source>
</evidence>
<feature type="domain" description="Methylated-DNA-[protein]-cysteine S-methyltransferase DNA binding" evidence="10">
    <location>
        <begin position="118"/>
        <end position="196"/>
    </location>
</feature>
<evidence type="ECO:0000256" key="2">
    <source>
        <dbReference type="ARBA" id="ARBA00008711"/>
    </source>
</evidence>
<dbReference type="EMBL" id="RBIM01000002">
    <property type="protein sequence ID" value="RKR02724.1"/>
    <property type="molecule type" value="Genomic_DNA"/>
</dbReference>
<dbReference type="CDD" id="cd06445">
    <property type="entry name" value="ATase"/>
    <property type="match status" value="1"/>
</dbReference>
<evidence type="ECO:0000256" key="5">
    <source>
        <dbReference type="ARBA" id="ARBA00022679"/>
    </source>
</evidence>
<comment type="miscellaneous">
    <text evidence="9">This enzyme catalyzes only one turnover and therefore is not strictly catalytic. According to one definition, an enzyme is a biocatalyst that acts repeatedly and over many reaction cycles.</text>
</comment>
<evidence type="ECO:0000256" key="8">
    <source>
        <dbReference type="ARBA" id="ARBA00049348"/>
    </source>
</evidence>
<comment type="subcellular location">
    <subcellularLocation>
        <location evidence="9">Cytoplasm</location>
    </subcellularLocation>
</comment>
<dbReference type="Pfam" id="PF01035">
    <property type="entry name" value="DNA_binding_1"/>
    <property type="match status" value="1"/>
</dbReference>
<feature type="active site" description="Nucleophile; methyl group acceptor" evidence="9">
    <location>
        <position position="168"/>
    </location>
</feature>
<dbReference type="InterPro" id="IPR036217">
    <property type="entry name" value="MethylDNA_cys_MeTrfase_DNAb"/>
</dbReference>
<evidence type="ECO:0000256" key="7">
    <source>
        <dbReference type="ARBA" id="ARBA00023204"/>
    </source>
</evidence>
<reference evidence="12 13" key="1">
    <citation type="submission" date="2018-10" db="EMBL/GenBank/DDBJ databases">
        <title>Genomic Encyclopedia of Type Strains, Phase IV (KMG-IV): sequencing the most valuable type-strain genomes for metagenomic binning, comparative biology and taxonomic classification.</title>
        <authorList>
            <person name="Goeker M."/>
        </authorList>
    </citation>
    <scope>NUCLEOTIDE SEQUENCE [LARGE SCALE GENOMIC DNA]</scope>
    <source>
        <strain evidence="12 13">DSM 4734</strain>
    </source>
</reference>
<evidence type="ECO:0000256" key="6">
    <source>
        <dbReference type="ARBA" id="ARBA00022763"/>
    </source>
</evidence>
<comment type="catalytic activity">
    <reaction evidence="8 9">
        <text>a 6-O-methyl-2'-deoxyguanosine in DNA + L-cysteinyl-[protein] = S-methyl-L-cysteinyl-[protein] + a 2'-deoxyguanosine in DNA</text>
        <dbReference type="Rhea" id="RHEA:24000"/>
        <dbReference type="Rhea" id="RHEA-COMP:10131"/>
        <dbReference type="Rhea" id="RHEA-COMP:10132"/>
        <dbReference type="Rhea" id="RHEA-COMP:11367"/>
        <dbReference type="Rhea" id="RHEA-COMP:11368"/>
        <dbReference type="ChEBI" id="CHEBI:29950"/>
        <dbReference type="ChEBI" id="CHEBI:82612"/>
        <dbReference type="ChEBI" id="CHEBI:85445"/>
        <dbReference type="ChEBI" id="CHEBI:85448"/>
        <dbReference type="EC" id="2.1.1.63"/>
    </reaction>
</comment>
<comment type="similarity">
    <text evidence="2 9">Belongs to the MGMT family.</text>
</comment>
<dbReference type="InterPro" id="IPR023546">
    <property type="entry name" value="MGMT"/>
</dbReference>
<evidence type="ECO:0000256" key="3">
    <source>
        <dbReference type="ARBA" id="ARBA00022490"/>
    </source>
</evidence>
<organism evidence="12 13">
    <name type="scientific">Maricaulis maris</name>
    <dbReference type="NCBI Taxonomy" id="74318"/>
    <lineage>
        <taxon>Bacteria</taxon>
        <taxon>Pseudomonadati</taxon>
        <taxon>Pseudomonadota</taxon>
        <taxon>Alphaproteobacteria</taxon>
        <taxon>Maricaulales</taxon>
        <taxon>Maricaulaceae</taxon>
        <taxon>Maricaulis</taxon>
    </lineage>
</organism>
<proteinExistence type="inferred from homology"/>
<comment type="function">
    <text evidence="9">Involved in the cellular defense against the biological effects of O6-methylguanine (O6-MeG) and O4-methylthymine (O4-MeT) in DNA. Repairs the methylated nucleobase in DNA by stoichiometrically transferring the methyl group to a cysteine residue in the enzyme. This is a suicide reaction: the enzyme is irreversibly inactivated.</text>
</comment>
<dbReference type="GO" id="GO:0005737">
    <property type="term" value="C:cytoplasm"/>
    <property type="evidence" value="ECO:0007669"/>
    <property type="project" value="UniProtKB-SubCell"/>
</dbReference>
<dbReference type="PROSITE" id="PS00374">
    <property type="entry name" value="MGMT"/>
    <property type="match status" value="1"/>
</dbReference>
<keyword evidence="3 9" id="KW-0963">Cytoplasm</keyword>
<dbReference type="InterPro" id="IPR008332">
    <property type="entry name" value="MethylG_MeTrfase_N"/>
</dbReference>
<feature type="domain" description="Methylguanine DNA methyltransferase ribonuclease-like" evidence="11">
    <location>
        <begin position="39"/>
        <end position="113"/>
    </location>
</feature>
<dbReference type="NCBIfam" id="TIGR00589">
    <property type="entry name" value="ogt"/>
    <property type="match status" value="1"/>
</dbReference>
<name>A0A495DJC7_9PROT</name>
<keyword evidence="6 9" id="KW-0227">DNA damage</keyword>
<comment type="caution">
    <text evidence="12">The sequence shown here is derived from an EMBL/GenBank/DDBJ whole genome shotgun (WGS) entry which is preliminary data.</text>
</comment>
<dbReference type="Pfam" id="PF02870">
    <property type="entry name" value="Methyltransf_1N"/>
    <property type="match status" value="1"/>
</dbReference>
<sequence>MKPEHPAPLFDDDAGFRQAFTQLLGGEPAPEAALKADWVDSPVGPLLAIADNDHLRLLEFFDRGILPTELGKLKADADSDITLGRTDPIDRLADELQAYFKGQSATFKTPLAPVGTHFEQRAWEALLKVPAGETRSYGDQAVALDQPTATRAVARANGANPIAILIPCHRIIGADGSLTGYGGGLWRKRWLLDHERRAFGHVLI</sequence>
<evidence type="ECO:0000256" key="9">
    <source>
        <dbReference type="HAMAP-Rule" id="MF_00772"/>
    </source>
</evidence>
<dbReference type="EC" id="2.1.1.63" evidence="9"/>
<keyword evidence="4 9" id="KW-0489">Methyltransferase</keyword>
<dbReference type="SUPFAM" id="SSF53155">
    <property type="entry name" value="Methylated DNA-protein cysteine methyltransferase domain"/>
    <property type="match status" value="1"/>
</dbReference>
<dbReference type="InterPro" id="IPR001497">
    <property type="entry name" value="MethylDNA_cys_MeTrfase_AS"/>
</dbReference>
<dbReference type="HAMAP" id="MF_00772">
    <property type="entry name" value="OGT"/>
    <property type="match status" value="1"/>
</dbReference>
<evidence type="ECO:0000259" key="10">
    <source>
        <dbReference type="Pfam" id="PF01035"/>
    </source>
</evidence>
<comment type="catalytic activity">
    <reaction evidence="1 9">
        <text>a 4-O-methyl-thymidine in DNA + L-cysteinyl-[protein] = a thymidine in DNA + S-methyl-L-cysteinyl-[protein]</text>
        <dbReference type="Rhea" id="RHEA:53428"/>
        <dbReference type="Rhea" id="RHEA-COMP:10131"/>
        <dbReference type="Rhea" id="RHEA-COMP:10132"/>
        <dbReference type="Rhea" id="RHEA-COMP:13555"/>
        <dbReference type="Rhea" id="RHEA-COMP:13556"/>
        <dbReference type="ChEBI" id="CHEBI:29950"/>
        <dbReference type="ChEBI" id="CHEBI:82612"/>
        <dbReference type="ChEBI" id="CHEBI:137386"/>
        <dbReference type="ChEBI" id="CHEBI:137387"/>
        <dbReference type="EC" id="2.1.1.63"/>
    </reaction>
</comment>